<keyword evidence="3 5" id="KW-0863">Zinc-finger</keyword>
<evidence type="ECO:0000256" key="1">
    <source>
        <dbReference type="ARBA" id="ARBA00022723"/>
    </source>
</evidence>
<comment type="caution">
    <text evidence="8">The sequence shown here is derived from an EMBL/GenBank/DDBJ whole genome shotgun (WGS) entry which is preliminary data.</text>
</comment>
<feature type="compositionally biased region" description="Basic and acidic residues" evidence="6">
    <location>
        <begin position="103"/>
        <end position="116"/>
    </location>
</feature>
<evidence type="ECO:0000256" key="3">
    <source>
        <dbReference type="ARBA" id="ARBA00022771"/>
    </source>
</evidence>
<feature type="region of interest" description="Disordered" evidence="6">
    <location>
        <begin position="71"/>
        <end position="123"/>
    </location>
</feature>
<gene>
    <name evidence="8" type="ORF">PV327_007755</name>
</gene>
<proteinExistence type="predicted"/>
<dbReference type="GO" id="GO:0008270">
    <property type="term" value="F:zinc ion binding"/>
    <property type="evidence" value="ECO:0007669"/>
    <property type="project" value="UniProtKB-KW"/>
</dbReference>
<accession>A0AA39KYZ1</accession>
<dbReference type="PANTHER" id="PTHR24379:SF121">
    <property type="entry name" value="C2H2-TYPE DOMAIN-CONTAINING PROTEIN"/>
    <property type="match status" value="1"/>
</dbReference>
<organism evidence="8 9">
    <name type="scientific">Microctonus hyperodae</name>
    <name type="common">Parasitoid wasp</name>
    <dbReference type="NCBI Taxonomy" id="165561"/>
    <lineage>
        <taxon>Eukaryota</taxon>
        <taxon>Metazoa</taxon>
        <taxon>Ecdysozoa</taxon>
        <taxon>Arthropoda</taxon>
        <taxon>Hexapoda</taxon>
        <taxon>Insecta</taxon>
        <taxon>Pterygota</taxon>
        <taxon>Neoptera</taxon>
        <taxon>Endopterygota</taxon>
        <taxon>Hymenoptera</taxon>
        <taxon>Apocrita</taxon>
        <taxon>Ichneumonoidea</taxon>
        <taxon>Braconidae</taxon>
        <taxon>Euphorinae</taxon>
        <taxon>Microctonus</taxon>
    </lineage>
</organism>
<keyword evidence="2" id="KW-0677">Repeat</keyword>
<dbReference type="SUPFAM" id="SSF57667">
    <property type="entry name" value="beta-beta-alpha zinc fingers"/>
    <property type="match status" value="1"/>
</dbReference>
<sequence length="798" mass="92074">METNFEDDDDTHYCIKCHMTVNGLDNYVRHRQTGCRPSERKNAVTPDPPTPTVSYPEILNADAFFSSLELQSSAKSKSTGARSGHEEEKKLEKRGDKRKKTRRYNEIDVPSPKEKLMTLPPVVTDLDDPTDHIGIPSLVGFPDIVTFTDKASTSTKIQSSGVPKPSDSDKKRGNDEHQVWSDDDSEDIDENEMTNVEDELESEEDFDYPHDEDTNDSQVDDIDQVDSYSETDEADDREYPPQAHTGGKWKPGQLLQHMIRQNDDDIDHDDDQDNSRPAHTGGKWKPEKINEDELEDDGKDEEIKDNALITRSSSARQPPPGHTHGKWIPGAMTMPSEHGYWCSPCGRKLASKLVYNRHLRSDLHARRSIQEIEGDVKLPRSVGPLLRKKCRSRRQQILAMKRFETKSTIVDNKATKKRRCREKEFVRCEMCHARVRRIQLGKHLLSHYHCRVAGLNPCSPAARRFILENMANVVRQCPFQCSCCRFYCNTEETFLLHWRSNLHSQIQNDDESKYICVCCDFWCDDNATMEEHLLSAEHRETVAMINGSVPIVIRRQRFLICHTCNRRFRYNFQLRLHAKDTGHPINFTASDEYQMKIHCNLCPQILKSQLALQRHQLTVHNKSKEFKEKIPMPYFCSFCSINFETARDAVLHRRTASHKQIVKNRKFSSIEGETVSPLQRDCGHCGEKQSNLQEYRRHLLQCHSDQCHKCLKCKKIFALSQDIARHIKIDKCIKKLPRTDQKSPCNNDKRKCTKCSFFTKSQAEFIFHQAIHEGPIEIDPKQASSISNVQSINKRTSV</sequence>
<dbReference type="SMART" id="SM00451">
    <property type="entry name" value="ZnF_U1"/>
    <property type="match status" value="2"/>
</dbReference>
<keyword evidence="1" id="KW-0479">Metal-binding</keyword>
<reference evidence="8" key="2">
    <citation type="submission" date="2023-03" db="EMBL/GenBank/DDBJ databases">
        <authorList>
            <person name="Inwood S.N."/>
            <person name="Skelly J.G."/>
            <person name="Guhlin J."/>
            <person name="Harrop T.W.R."/>
            <person name="Goldson S.G."/>
            <person name="Dearden P.K."/>
        </authorList>
    </citation>
    <scope>NUCLEOTIDE SEQUENCE</scope>
    <source>
        <strain evidence="8">Lincoln</strain>
        <tissue evidence="8">Whole body</tissue>
    </source>
</reference>
<feature type="compositionally biased region" description="Polar residues" evidence="6">
    <location>
        <begin position="151"/>
        <end position="161"/>
    </location>
</feature>
<keyword evidence="4" id="KW-0862">Zinc</keyword>
<feature type="compositionally biased region" description="Polar residues" evidence="6">
    <location>
        <begin position="71"/>
        <end position="81"/>
    </location>
</feature>
<dbReference type="Gene3D" id="3.30.160.60">
    <property type="entry name" value="Classic Zinc Finger"/>
    <property type="match status" value="1"/>
</dbReference>
<evidence type="ECO:0000259" key="7">
    <source>
        <dbReference type="PROSITE" id="PS50157"/>
    </source>
</evidence>
<feature type="region of interest" description="Disordered" evidence="6">
    <location>
        <begin position="33"/>
        <end position="52"/>
    </location>
</feature>
<evidence type="ECO:0000313" key="8">
    <source>
        <dbReference type="EMBL" id="KAK0178915.1"/>
    </source>
</evidence>
<feature type="compositionally biased region" description="Acidic residues" evidence="6">
    <location>
        <begin position="213"/>
        <end position="236"/>
    </location>
</feature>
<dbReference type="SMART" id="SM00355">
    <property type="entry name" value="ZnF_C2H2"/>
    <property type="match status" value="11"/>
</dbReference>
<feature type="compositionally biased region" description="Basic and acidic residues" evidence="6">
    <location>
        <begin position="166"/>
        <end position="180"/>
    </location>
</feature>
<evidence type="ECO:0000256" key="6">
    <source>
        <dbReference type="SAM" id="MobiDB-lite"/>
    </source>
</evidence>
<feature type="domain" description="C2H2-type" evidence="7">
    <location>
        <begin position="597"/>
        <end position="625"/>
    </location>
</feature>
<reference evidence="8" key="1">
    <citation type="journal article" date="2023" name="bioRxiv">
        <title>Scaffold-level genome assemblies of two parasitoid biocontrol wasps reveal the parthenogenesis mechanism and an associated novel virus.</title>
        <authorList>
            <person name="Inwood S."/>
            <person name="Skelly J."/>
            <person name="Guhlin J."/>
            <person name="Harrop T."/>
            <person name="Goldson S."/>
            <person name="Dearden P."/>
        </authorList>
    </citation>
    <scope>NUCLEOTIDE SEQUENCE</scope>
    <source>
        <strain evidence="8">Lincoln</strain>
        <tissue evidence="8">Whole body</tissue>
    </source>
</reference>
<evidence type="ECO:0000256" key="2">
    <source>
        <dbReference type="ARBA" id="ARBA00022737"/>
    </source>
</evidence>
<feature type="compositionally biased region" description="Acidic residues" evidence="6">
    <location>
        <begin position="181"/>
        <end position="206"/>
    </location>
</feature>
<dbReference type="InterPro" id="IPR036236">
    <property type="entry name" value="Znf_C2H2_sf"/>
</dbReference>
<evidence type="ECO:0000313" key="9">
    <source>
        <dbReference type="Proteomes" id="UP001168972"/>
    </source>
</evidence>
<keyword evidence="9" id="KW-1185">Reference proteome</keyword>
<dbReference type="InterPro" id="IPR003604">
    <property type="entry name" value="Matrin/U1-like-C_Znf_C2H2"/>
</dbReference>
<dbReference type="PROSITE" id="PS00028">
    <property type="entry name" value="ZINC_FINGER_C2H2_1"/>
    <property type="match status" value="4"/>
</dbReference>
<dbReference type="PANTHER" id="PTHR24379">
    <property type="entry name" value="KRAB AND ZINC FINGER DOMAIN-CONTAINING"/>
    <property type="match status" value="1"/>
</dbReference>
<protein>
    <recommendedName>
        <fullName evidence="7">C2H2-type domain-containing protein</fullName>
    </recommendedName>
</protein>
<dbReference type="EMBL" id="JAQQBR010000004">
    <property type="protein sequence ID" value="KAK0178915.1"/>
    <property type="molecule type" value="Genomic_DNA"/>
</dbReference>
<dbReference type="PROSITE" id="PS50157">
    <property type="entry name" value="ZINC_FINGER_C2H2_2"/>
    <property type="match status" value="2"/>
</dbReference>
<dbReference type="AlphaFoldDB" id="A0AA39KYZ1"/>
<dbReference type="GO" id="GO:0003676">
    <property type="term" value="F:nucleic acid binding"/>
    <property type="evidence" value="ECO:0007669"/>
    <property type="project" value="InterPro"/>
</dbReference>
<dbReference type="InterPro" id="IPR013087">
    <property type="entry name" value="Znf_C2H2_type"/>
</dbReference>
<dbReference type="Proteomes" id="UP001168972">
    <property type="component" value="Unassembled WGS sequence"/>
</dbReference>
<name>A0AA39KYZ1_MICHY</name>
<feature type="compositionally biased region" description="Basic and acidic residues" evidence="6">
    <location>
        <begin position="83"/>
        <end position="95"/>
    </location>
</feature>
<feature type="region of interest" description="Disordered" evidence="6">
    <location>
        <begin position="151"/>
        <end position="330"/>
    </location>
</feature>
<evidence type="ECO:0000256" key="5">
    <source>
        <dbReference type="PROSITE-ProRule" id="PRU00042"/>
    </source>
</evidence>
<feature type="domain" description="C2H2-type" evidence="7">
    <location>
        <begin position="340"/>
        <end position="369"/>
    </location>
</feature>
<evidence type="ECO:0000256" key="4">
    <source>
        <dbReference type="ARBA" id="ARBA00022833"/>
    </source>
</evidence>